<dbReference type="AlphaFoldDB" id="A0AA91MAL9"/>
<gene>
    <name evidence="1" type="ORF">BST33_00135</name>
</gene>
<accession>A0AA91MAL9</accession>
<proteinExistence type="predicted"/>
<dbReference type="Proteomes" id="UP000192320">
    <property type="component" value="Unassembled WGS sequence"/>
</dbReference>
<dbReference type="EMBL" id="MVHZ01000001">
    <property type="protein sequence ID" value="ORB04619.1"/>
    <property type="molecule type" value="Genomic_DNA"/>
</dbReference>
<dbReference type="InterPro" id="IPR057899">
    <property type="entry name" value="Gp53"/>
</dbReference>
<protein>
    <submittedName>
        <fullName evidence="1">Uncharacterized protein</fullName>
    </submittedName>
</protein>
<evidence type="ECO:0000313" key="2">
    <source>
        <dbReference type="Proteomes" id="UP000192320"/>
    </source>
</evidence>
<dbReference type="Pfam" id="PF25684">
    <property type="entry name" value="Mycobacteriophage_Gp53"/>
    <property type="match status" value="1"/>
</dbReference>
<name>A0AA91MAL9_9MYCO</name>
<comment type="caution">
    <text evidence="1">The sequence shown here is derived from an EMBL/GenBank/DDBJ whole genome shotgun (WGS) entry which is preliminary data.</text>
</comment>
<sequence length="184" mass="20856">MIYERLLKTNGSVKKILAMAPDAQYRAIVGIGHQLASQERADYDLFKGSYRYSVSEVRNVLTAGVLVEEFDFWMDTVHDLLEALEALHRRTPQYVDAIVSRYAEFKIPAETAGKDALKNGVTSLVAEMNKSNKRRFAERDVGVGTRKPLSCERSRWESKGSWDADYLPAPAHMRDNATEPEVWS</sequence>
<organism evidence="1 2">
    <name type="scientific">Mycolicibacter minnesotensis</name>
    <dbReference type="NCBI Taxonomy" id="1118379"/>
    <lineage>
        <taxon>Bacteria</taxon>
        <taxon>Bacillati</taxon>
        <taxon>Actinomycetota</taxon>
        <taxon>Actinomycetes</taxon>
        <taxon>Mycobacteriales</taxon>
        <taxon>Mycobacteriaceae</taxon>
        <taxon>Mycolicibacter</taxon>
    </lineage>
</organism>
<keyword evidence="2" id="KW-1185">Reference proteome</keyword>
<reference evidence="1 2" key="1">
    <citation type="submission" date="2017-02" db="EMBL/GenBank/DDBJ databases">
        <title>The new phylogeny of genus Mycobacterium.</title>
        <authorList>
            <person name="Tortoli E."/>
            <person name="Trovato A."/>
            <person name="Cirillo D.M."/>
        </authorList>
    </citation>
    <scope>NUCLEOTIDE SEQUENCE [LARGE SCALE GENOMIC DNA]</scope>
    <source>
        <strain evidence="1 2">DSM 45633</strain>
    </source>
</reference>
<evidence type="ECO:0000313" key="1">
    <source>
        <dbReference type="EMBL" id="ORB04619.1"/>
    </source>
</evidence>